<name>A0A9X1R003_9FLAO</name>
<sequence length="423" mass="48496">MKKAILVILGLILIIVAVIYISLWTKPENAKTDIVIAENNIDKIDFEKLDSVRVAATTMYEGDMLKKLMQGEQYRDEWATPVKVPVVFLDRLHGGLSIIKKGGGKQTKSLRLKNDEGMVYTLRSVAKDPDPLIPEFAKTVGIENIITDGVSAQHPYGAMVAAKLSDAINIQHTHPSLAFVPKQKQLGPYNEVYGNKLYWLEYETEGEKNWSDLENIIALIDTEELQEEKVKYGDSLKIDTKALVRNRLFDMVIGDWDRHTKQWGWFLQKQENQYTAIPLASDRDNAFFSIDGVLPSLISSKNIQPRLRPFEREIAYMPGLVYPFDIYFLKEVPKDVFIKEAKYIQTHLTDAAIDAAFAIWPKEIYTLHGEEIKEILTARRDHIDKYAVQFYEVLKTKEYLLKPLKGSDDVEIPSDLYRCFECL</sequence>
<proteinExistence type="predicted"/>
<organism evidence="2 3">
    <name type="scientific">Aequorivita vitellina</name>
    <dbReference type="NCBI Taxonomy" id="2874475"/>
    <lineage>
        <taxon>Bacteria</taxon>
        <taxon>Pseudomonadati</taxon>
        <taxon>Bacteroidota</taxon>
        <taxon>Flavobacteriia</taxon>
        <taxon>Flavobacteriales</taxon>
        <taxon>Flavobacteriaceae</taxon>
        <taxon>Aequorivita</taxon>
    </lineage>
</organism>
<dbReference type="EMBL" id="JAIRBA010000055">
    <property type="protein sequence ID" value="MCG2420477.1"/>
    <property type="molecule type" value="Genomic_DNA"/>
</dbReference>
<evidence type="ECO:0000313" key="3">
    <source>
        <dbReference type="Proteomes" id="UP001139461"/>
    </source>
</evidence>
<reference evidence="2" key="1">
    <citation type="submission" date="2021-09" db="EMBL/GenBank/DDBJ databases">
        <title>Genome of Aequorivita sp. strain F47161.</title>
        <authorList>
            <person name="Wang Y."/>
        </authorList>
    </citation>
    <scope>NUCLEOTIDE SEQUENCE</scope>
    <source>
        <strain evidence="2">F47161</strain>
    </source>
</reference>
<keyword evidence="3" id="KW-1185">Reference proteome</keyword>
<keyword evidence="1" id="KW-0472">Membrane</keyword>
<keyword evidence="1" id="KW-0812">Transmembrane</keyword>
<comment type="caution">
    <text evidence="2">The sequence shown here is derived from an EMBL/GenBank/DDBJ whole genome shotgun (WGS) entry which is preliminary data.</text>
</comment>
<protein>
    <submittedName>
        <fullName evidence="2">Uncharacterized protein</fullName>
    </submittedName>
</protein>
<accession>A0A9X1R003</accession>
<feature type="transmembrane region" description="Helical" evidence="1">
    <location>
        <begin position="5"/>
        <end position="24"/>
    </location>
</feature>
<keyword evidence="1" id="KW-1133">Transmembrane helix</keyword>
<gene>
    <name evidence="2" type="ORF">K8089_15755</name>
</gene>
<dbReference type="Proteomes" id="UP001139461">
    <property type="component" value="Unassembled WGS sequence"/>
</dbReference>
<dbReference type="AlphaFoldDB" id="A0A9X1R003"/>
<evidence type="ECO:0000313" key="2">
    <source>
        <dbReference type="EMBL" id="MCG2420477.1"/>
    </source>
</evidence>
<evidence type="ECO:0000256" key="1">
    <source>
        <dbReference type="SAM" id="Phobius"/>
    </source>
</evidence>
<dbReference type="RefSeq" id="WP_237604250.1">
    <property type="nucleotide sequence ID" value="NZ_JAIRBA010000055.1"/>
</dbReference>